<dbReference type="InterPro" id="IPR051906">
    <property type="entry name" value="TolC-like"/>
</dbReference>
<dbReference type="SUPFAM" id="SSF56954">
    <property type="entry name" value="Outer membrane efflux proteins (OEP)"/>
    <property type="match status" value="1"/>
</dbReference>
<evidence type="ECO:0000256" key="3">
    <source>
        <dbReference type="ARBA" id="ARBA00022692"/>
    </source>
</evidence>
<dbReference type="Proteomes" id="UP000593932">
    <property type="component" value="Chromosome"/>
</dbReference>
<dbReference type="PANTHER" id="PTHR30026">
    <property type="entry name" value="OUTER MEMBRANE PROTEIN TOLC"/>
    <property type="match status" value="1"/>
</dbReference>
<evidence type="ECO:0000313" key="8">
    <source>
        <dbReference type="Proteomes" id="UP000593932"/>
    </source>
</evidence>
<keyword evidence="5" id="KW-0998">Cell outer membrane</keyword>
<evidence type="ECO:0000256" key="4">
    <source>
        <dbReference type="ARBA" id="ARBA00023136"/>
    </source>
</evidence>
<dbReference type="Gene3D" id="1.20.1600.10">
    <property type="entry name" value="Outer membrane efflux proteins (OEP)"/>
    <property type="match status" value="1"/>
</dbReference>
<keyword evidence="3" id="KW-0812">Transmembrane</keyword>
<protein>
    <submittedName>
        <fullName evidence="7">TolC family protein</fullName>
    </submittedName>
</protein>
<organism evidence="7 8">
    <name type="scientific">Novilysobacter avium</name>
    <dbReference type="NCBI Taxonomy" id="2781023"/>
    <lineage>
        <taxon>Bacteria</taxon>
        <taxon>Pseudomonadati</taxon>
        <taxon>Pseudomonadota</taxon>
        <taxon>Gammaproteobacteria</taxon>
        <taxon>Lysobacterales</taxon>
        <taxon>Lysobacteraceae</taxon>
        <taxon>Novilysobacter</taxon>
    </lineage>
</organism>
<keyword evidence="4" id="KW-0472">Membrane</keyword>
<accession>A0A7S6ZU67</accession>
<evidence type="ECO:0000256" key="1">
    <source>
        <dbReference type="ARBA" id="ARBA00004442"/>
    </source>
</evidence>
<keyword evidence="6" id="KW-0175">Coiled coil</keyword>
<evidence type="ECO:0000256" key="5">
    <source>
        <dbReference type="ARBA" id="ARBA00023237"/>
    </source>
</evidence>
<evidence type="ECO:0000256" key="6">
    <source>
        <dbReference type="SAM" id="Coils"/>
    </source>
</evidence>
<feature type="coiled-coil region" evidence="6">
    <location>
        <begin position="307"/>
        <end position="334"/>
    </location>
</feature>
<dbReference type="EMBL" id="CP063657">
    <property type="protein sequence ID" value="QOW20969.1"/>
    <property type="molecule type" value="Genomic_DNA"/>
</dbReference>
<keyword evidence="8" id="KW-1185">Reference proteome</keyword>
<gene>
    <name evidence="7" type="ORF">INQ42_06515</name>
</gene>
<comment type="subcellular location">
    <subcellularLocation>
        <location evidence="1">Cell outer membrane</location>
    </subcellularLocation>
</comment>
<keyword evidence="2" id="KW-1134">Transmembrane beta strand</keyword>
<name>A0A7S6ZU67_9GAMM</name>
<dbReference type="PANTHER" id="PTHR30026:SF20">
    <property type="entry name" value="OUTER MEMBRANE PROTEIN TOLC"/>
    <property type="match status" value="1"/>
</dbReference>
<dbReference type="RefSeq" id="WP_194033568.1">
    <property type="nucleotide sequence ID" value="NZ_CP063657.1"/>
</dbReference>
<reference evidence="7 8" key="1">
    <citation type="submission" date="2020-10" db="EMBL/GenBank/DDBJ databases">
        <title>complete genome sequencing of Lysobacter sp. H23M41.</title>
        <authorList>
            <person name="Bae J.-W."/>
            <person name="Lee S.-Y."/>
        </authorList>
    </citation>
    <scope>NUCLEOTIDE SEQUENCE [LARGE SCALE GENOMIC DNA]</scope>
    <source>
        <strain evidence="7 8">H23M41</strain>
    </source>
</reference>
<proteinExistence type="predicted"/>
<evidence type="ECO:0000313" key="7">
    <source>
        <dbReference type="EMBL" id="QOW20969.1"/>
    </source>
</evidence>
<evidence type="ECO:0000256" key="2">
    <source>
        <dbReference type="ARBA" id="ARBA00022452"/>
    </source>
</evidence>
<sequence length="405" mass="44393">MALLLALTTPIVQAQDWLPDPALVEAAIAEQPGVRAAMRRTDAAGAQARARAVGPHEFEVSAIAQERKIDVDDGTERYDEYEAQLGRAFRWPGKVALDRQIGEYGISASELRLDDARHEAARVFLKYWLDWLRASEQSAEAAEQFESLSRERTALARRVQLGDAAAKDLDLLDVELAQADATRLAMNGALVDAEAAIAHDFPTLPLPERVPALGDPQELPETPAAWVNRIVQRSHEIGALEADAMQADALAARSRADRLPDPTLALRLMNDRGGAERVVGLVFTMPVGGRHRSALASADGASAAALHGDAQAKRREIEREAEQAVRKVEQARMQWLAQQRALSASDGARKRMRRGWELGELSLAEWLLAERTHRQIALAEASARADAEEARLGVLVDSHELWHAD</sequence>